<organism evidence="1 3">
    <name type="scientific">Sphingomonas koreensis</name>
    <dbReference type="NCBI Taxonomy" id="93064"/>
    <lineage>
        <taxon>Bacteria</taxon>
        <taxon>Pseudomonadati</taxon>
        <taxon>Pseudomonadota</taxon>
        <taxon>Alphaproteobacteria</taxon>
        <taxon>Sphingomonadales</taxon>
        <taxon>Sphingomonadaceae</taxon>
        <taxon>Sphingomonas</taxon>
    </lineage>
</organism>
<reference evidence="1" key="1">
    <citation type="submission" date="2016-12" db="EMBL/GenBank/DDBJ databases">
        <title>Whole genome sequencing of Sphingomonas koreensis.</title>
        <authorList>
            <person name="Conlan S."/>
            <person name="Thomas P.J."/>
            <person name="Mullikin J."/>
            <person name="Palmore T.N."/>
            <person name="Frank K.M."/>
            <person name="Segre J.A."/>
        </authorList>
    </citation>
    <scope>NUCLEOTIDE SEQUENCE</scope>
    <source>
        <strain evidence="1">ABOJV</strain>
    </source>
</reference>
<dbReference type="EMBL" id="CP018820">
    <property type="protein sequence ID" value="APR54693.1"/>
    <property type="molecule type" value="Genomic_DNA"/>
</dbReference>
<evidence type="ECO:0000313" key="2">
    <source>
        <dbReference type="EMBL" id="RSU99484.1"/>
    </source>
</evidence>
<proteinExistence type="predicted"/>
<evidence type="ECO:0000313" key="3">
    <source>
        <dbReference type="Proteomes" id="UP000185161"/>
    </source>
</evidence>
<evidence type="ECO:0000313" key="1">
    <source>
        <dbReference type="EMBL" id="APR54693.1"/>
    </source>
</evidence>
<dbReference type="EMBL" id="QQWO01000021">
    <property type="protein sequence ID" value="RSU99484.1"/>
    <property type="molecule type" value="Genomic_DNA"/>
</dbReference>
<dbReference type="Pfam" id="PF13801">
    <property type="entry name" value="Metal_resist"/>
    <property type="match status" value="1"/>
</dbReference>
<dbReference type="AlphaFoldDB" id="A0A1L6JFK4"/>
<dbReference type="OrthoDB" id="7450844at2"/>
<dbReference type="GeneID" id="44135183"/>
<dbReference type="Proteomes" id="UP000286681">
    <property type="component" value="Unassembled WGS sequence"/>
</dbReference>
<dbReference type="RefSeq" id="WP_075152949.1">
    <property type="nucleotide sequence ID" value="NZ_CP018820.1"/>
</dbReference>
<reference evidence="2 4" key="3">
    <citation type="submission" date="2018-07" db="EMBL/GenBank/DDBJ databases">
        <title>Genomic and Epidemiologic Investigation of an Indolent Hospital Outbreak.</title>
        <authorList>
            <person name="Johnson R.C."/>
            <person name="Deming C."/>
            <person name="Conlan S."/>
            <person name="Zellmer C.J."/>
            <person name="Michelin A.V."/>
            <person name="Lee-Lin S."/>
            <person name="Thomas P.J."/>
            <person name="Park M."/>
            <person name="Weingarten R.A."/>
            <person name="Less J."/>
            <person name="Dekker J.P."/>
            <person name="Frank K.M."/>
            <person name="Musser K.A."/>
            <person name="Mcquiston J.R."/>
            <person name="Henderson D.K."/>
            <person name="Lau A.F."/>
            <person name="Palmore T.N."/>
            <person name="Segre J.A."/>
        </authorList>
    </citation>
    <scope>NUCLEOTIDE SEQUENCE [LARGE SCALE GENOMIC DNA]</scope>
    <source>
        <strain evidence="2 4">SK-NIH.Env10_0317</strain>
    </source>
</reference>
<dbReference type="STRING" id="93064.BRX40_21690"/>
<accession>A0A1L6JFK4</accession>
<sequence length="143" mass="16035">MMKRNLIIALIAFAAALLGVFAGRALAPAKQDRIDIHTVLHERLDLDADQERKLDALESEFAVRRRVLEARMRAHNRRLAEAIRAEHRNGPAVEAAIDATHVTMGELQKATLAHVFAMRGLLRPDQARIFDEAVTKALVEEQQ</sequence>
<gene>
    <name evidence="1" type="ORF">BRX40_21690</name>
    <name evidence="2" type="ORF">CA257_19385</name>
</gene>
<name>A0A1L6JFK4_9SPHN</name>
<keyword evidence="3" id="KW-1185">Reference proteome</keyword>
<evidence type="ECO:0000313" key="4">
    <source>
        <dbReference type="Proteomes" id="UP000286681"/>
    </source>
</evidence>
<reference evidence="3" key="2">
    <citation type="submission" date="2016-12" db="EMBL/GenBank/DDBJ databases">
        <title>Whole genome sequencing of Sphingomonas sp. ABOJV.</title>
        <authorList>
            <person name="Conlan S."/>
            <person name="Thomas P.J."/>
            <person name="Mullikin J."/>
            <person name="Palmore T.N."/>
            <person name="Frank K.M."/>
            <person name="Segre J.A."/>
        </authorList>
    </citation>
    <scope>NUCLEOTIDE SEQUENCE [LARGE SCALE GENOMIC DNA]</scope>
    <source>
        <strain evidence="3">ABOJV</strain>
    </source>
</reference>
<dbReference type="KEGG" id="skr:BRX40_21690"/>
<dbReference type="InterPro" id="IPR025961">
    <property type="entry name" value="Metal_resist"/>
</dbReference>
<protein>
    <submittedName>
        <fullName evidence="1">Heavy metal resistance protein</fullName>
    </submittedName>
</protein>
<dbReference type="Proteomes" id="UP000185161">
    <property type="component" value="Chromosome"/>
</dbReference>
<dbReference type="Gene3D" id="1.20.120.1490">
    <property type="match status" value="1"/>
</dbReference>